<dbReference type="PANTHER" id="PTHR43459:SF1">
    <property type="entry name" value="EG:BACN32G11.4 PROTEIN"/>
    <property type="match status" value="1"/>
</dbReference>
<protein>
    <submittedName>
        <fullName evidence="2">Enoyl-CoA hydratase</fullName>
    </submittedName>
</protein>
<dbReference type="InterPro" id="IPR029045">
    <property type="entry name" value="ClpP/crotonase-like_dom_sf"/>
</dbReference>
<dbReference type="PANTHER" id="PTHR43459">
    <property type="entry name" value="ENOYL-COA HYDRATASE"/>
    <property type="match status" value="1"/>
</dbReference>
<dbReference type="Gene3D" id="3.90.226.10">
    <property type="entry name" value="2-enoyl-CoA Hydratase, Chain A, domain 1"/>
    <property type="match status" value="1"/>
</dbReference>
<evidence type="ECO:0000256" key="1">
    <source>
        <dbReference type="RuleBase" id="RU003707"/>
    </source>
</evidence>
<dbReference type="CDD" id="cd06558">
    <property type="entry name" value="crotonase-like"/>
    <property type="match status" value="1"/>
</dbReference>
<evidence type="ECO:0000313" key="3">
    <source>
        <dbReference type="Proteomes" id="UP000275727"/>
    </source>
</evidence>
<name>A0AAD1G2D4_SPHMI</name>
<evidence type="ECO:0000313" key="2">
    <source>
        <dbReference type="EMBL" id="BBE35501.1"/>
    </source>
</evidence>
<gene>
    <name evidence="2" type="ORF">SmB9_31590</name>
</gene>
<reference evidence="2 3" key="1">
    <citation type="submission" date="2018-06" db="EMBL/GenBank/DDBJ databases">
        <title>Complete Genome Sequence of the Microcystin-Degrading Bacterium Sphingosinicella microcystinivorans Strain B-9.</title>
        <authorList>
            <person name="Jin H."/>
            <person name="Nishizawa T."/>
            <person name="Guo Y."/>
            <person name="Nishizawa A."/>
            <person name="Park H."/>
            <person name="Kato H."/>
            <person name="Tsuji K."/>
            <person name="Harada K."/>
        </authorList>
    </citation>
    <scope>NUCLEOTIDE SEQUENCE [LARGE SCALE GENOMIC DNA]</scope>
    <source>
        <strain evidence="2 3">B9</strain>
    </source>
</reference>
<dbReference type="EMBL" id="AP018711">
    <property type="protein sequence ID" value="BBE35501.1"/>
    <property type="molecule type" value="Genomic_DNA"/>
</dbReference>
<dbReference type="InterPro" id="IPR018376">
    <property type="entry name" value="Enoyl-CoA_hyd/isom_CS"/>
</dbReference>
<comment type="similarity">
    <text evidence="1">Belongs to the enoyl-CoA hydratase/isomerase family.</text>
</comment>
<proteinExistence type="inferred from homology"/>
<dbReference type="InterPro" id="IPR001753">
    <property type="entry name" value="Enoyl-CoA_hydra/iso"/>
</dbReference>
<organism evidence="2 3">
    <name type="scientific">Sphingosinicella microcystinivorans</name>
    <dbReference type="NCBI Taxonomy" id="335406"/>
    <lineage>
        <taxon>Bacteria</taxon>
        <taxon>Pseudomonadati</taxon>
        <taxon>Pseudomonadota</taxon>
        <taxon>Alphaproteobacteria</taxon>
        <taxon>Sphingomonadales</taxon>
        <taxon>Sphingosinicellaceae</taxon>
        <taxon>Sphingosinicella</taxon>
    </lineage>
</organism>
<dbReference type="PROSITE" id="PS00166">
    <property type="entry name" value="ENOYL_COA_HYDRATASE"/>
    <property type="match status" value="1"/>
</dbReference>
<dbReference type="KEGG" id="smic:SmB9_31590"/>
<dbReference type="Proteomes" id="UP000275727">
    <property type="component" value="Chromosome"/>
</dbReference>
<dbReference type="SUPFAM" id="SSF52096">
    <property type="entry name" value="ClpP/crotonase"/>
    <property type="match status" value="1"/>
</dbReference>
<dbReference type="GO" id="GO:0003824">
    <property type="term" value="F:catalytic activity"/>
    <property type="evidence" value="ECO:0007669"/>
    <property type="project" value="InterPro"/>
</dbReference>
<accession>A0AAD1G2D4</accession>
<dbReference type="Pfam" id="PF00378">
    <property type="entry name" value="ECH_1"/>
    <property type="match status" value="1"/>
</dbReference>
<sequence>MKRQIELAYPAPGYWRATFAHPPINLIDPDTIVELGELVTRLEADHEVKVIVFDSADPDFFLAHYDVLVDRARTAAMPKGPTGMHPWLDVLARLSRVPAVTIASIRGRARGAGSEFALACDMRFASAEKAVLGQFEVGVGAVPGANPMARLAGLIGRGRALEVVLGADDYSGELAERYGYVNRALPDAELEEFVDSFARRLAGFEKHALMRTKAFVDELSLPEDSVFPPALDEFYISTARPETRERLARLLERGLQTRSGLELELGREVGDHRNS</sequence>
<dbReference type="AlphaFoldDB" id="A0AAD1G2D4"/>
<dbReference type="RefSeq" id="WP_126494908.1">
    <property type="nucleotide sequence ID" value="NZ_AP018711.1"/>
</dbReference>